<protein>
    <recommendedName>
        <fullName evidence="6">UDP-glucose 4-epimerase</fullName>
        <ecNumber evidence="5">5.1.3.2</ecNumber>
    </recommendedName>
    <alternativeName>
        <fullName evidence="11">Galactowaldenase</fullName>
    </alternativeName>
    <alternativeName>
        <fullName evidence="10">UDP-galactose 4-epimerase</fullName>
    </alternativeName>
</protein>
<evidence type="ECO:0000256" key="4">
    <source>
        <dbReference type="ARBA" id="ARBA00007637"/>
    </source>
</evidence>
<comment type="similarity">
    <text evidence="4">Belongs to the NAD(P)-dependent epimerase/dehydratase family.</text>
</comment>
<evidence type="ECO:0000256" key="1">
    <source>
        <dbReference type="ARBA" id="ARBA00000083"/>
    </source>
</evidence>
<keyword evidence="9" id="KW-0119">Carbohydrate metabolism</keyword>
<reference evidence="14" key="1">
    <citation type="journal article" date="2019" name="Int. J. Syst. Evol. Microbiol.">
        <title>The Global Catalogue of Microorganisms (GCM) 10K type strain sequencing project: providing services to taxonomists for standard genome sequencing and annotation.</title>
        <authorList>
            <consortium name="The Broad Institute Genomics Platform"/>
            <consortium name="The Broad Institute Genome Sequencing Center for Infectious Disease"/>
            <person name="Wu L."/>
            <person name="Ma J."/>
        </authorList>
    </citation>
    <scope>NUCLEOTIDE SEQUENCE [LARGE SCALE GENOMIC DNA]</scope>
    <source>
        <strain evidence="14">JCM 12762</strain>
    </source>
</reference>
<keyword evidence="14" id="KW-1185">Reference proteome</keyword>
<dbReference type="PANTHER" id="PTHR43725">
    <property type="entry name" value="UDP-GLUCOSE 4-EPIMERASE"/>
    <property type="match status" value="1"/>
</dbReference>
<comment type="catalytic activity">
    <reaction evidence="1">
        <text>UDP-alpha-D-glucose = UDP-alpha-D-galactose</text>
        <dbReference type="Rhea" id="RHEA:22168"/>
        <dbReference type="ChEBI" id="CHEBI:58885"/>
        <dbReference type="ChEBI" id="CHEBI:66914"/>
        <dbReference type="EC" id="5.1.3.2"/>
    </reaction>
</comment>
<dbReference type="EC" id="5.1.3.2" evidence="5"/>
<comment type="pathway">
    <text evidence="3">Carbohydrate metabolism; galactose metabolism.</text>
</comment>
<dbReference type="RefSeq" id="WP_343926701.1">
    <property type="nucleotide sequence ID" value="NZ_BAAAKW010000068.1"/>
</dbReference>
<evidence type="ECO:0000256" key="10">
    <source>
        <dbReference type="ARBA" id="ARBA00031367"/>
    </source>
</evidence>
<evidence type="ECO:0000256" key="5">
    <source>
        <dbReference type="ARBA" id="ARBA00013189"/>
    </source>
</evidence>
<evidence type="ECO:0000256" key="11">
    <source>
        <dbReference type="ARBA" id="ARBA00033067"/>
    </source>
</evidence>
<dbReference type="InterPro" id="IPR036291">
    <property type="entry name" value="NAD(P)-bd_dom_sf"/>
</dbReference>
<proteinExistence type="inferred from homology"/>
<dbReference type="EMBL" id="BAAAKW010000068">
    <property type="protein sequence ID" value="GAA1226931.1"/>
    <property type="molecule type" value="Genomic_DNA"/>
</dbReference>
<gene>
    <name evidence="13" type="primary">galE_2</name>
    <name evidence="13" type="ORF">GCM10009655_27020</name>
</gene>
<evidence type="ECO:0000259" key="12">
    <source>
        <dbReference type="Pfam" id="PF01370"/>
    </source>
</evidence>
<accession>A0ABP4GNJ5</accession>
<dbReference type="SUPFAM" id="SSF51735">
    <property type="entry name" value="NAD(P)-binding Rossmann-fold domains"/>
    <property type="match status" value="1"/>
</dbReference>
<evidence type="ECO:0000313" key="13">
    <source>
        <dbReference type="EMBL" id="GAA1226931.1"/>
    </source>
</evidence>
<evidence type="ECO:0000256" key="2">
    <source>
        <dbReference type="ARBA" id="ARBA00001911"/>
    </source>
</evidence>
<dbReference type="Gene3D" id="3.40.50.720">
    <property type="entry name" value="NAD(P)-binding Rossmann-like Domain"/>
    <property type="match status" value="1"/>
</dbReference>
<evidence type="ECO:0000256" key="7">
    <source>
        <dbReference type="ARBA" id="ARBA00023027"/>
    </source>
</evidence>
<keyword evidence="8" id="KW-0413">Isomerase</keyword>
<evidence type="ECO:0000256" key="8">
    <source>
        <dbReference type="ARBA" id="ARBA00023235"/>
    </source>
</evidence>
<feature type="domain" description="NAD-dependent epimerase/dehydratase" evidence="12">
    <location>
        <begin position="3"/>
        <end position="248"/>
    </location>
</feature>
<evidence type="ECO:0000313" key="14">
    <source>
        <dbReference type="Proteomes" id="UP001500943"/>
    </source>
</evidence>
<evidence type="ECO:0000256" key="6">
    <source>
        <dbReference type="ARBA" id="ARBA00018569"/>
    </source>
</evidence>
<dbReference type="Pfam" id="PF01370">
    <property type="entry name" value="Epimerase"/>
    <property type="match status" value="1"/>
</dbReference>
<name>A0ABP4GNJ5_9MICO</name>
<dbReference type="InterPro" id="IPR001509">
    <property type="entry name" value="Epimerase_deHydtase"/>
</dbReference>
<dbReference type="NCBIfam" id="TIGR01179">
    <property type="entry name" value="galE"/>
    <property type="match status" value="1"/>
</dbReference>
<organism evidence="13 14">
    <name type="scientific">Rhodoglobus aureus</name>
    <dbReference type="NCBI Taxonomy" id="191497"/>
    <lineage>
        <taxon>Bacteria</taxon>
        <taxon>Bacillati</taxon>
        <taxon>Actinomycetota</taxon>
        <taxon>Actinomycetes</taxon>
        <taxon>Micrococcales</taxon>
        <taxon>Microbacteriaceae</taxon>
        <taxon>Rhodoglobus</taxon>
    </lineage>
</organism>
<dbReference type="Gene3D" id="3.90.25.10">
    <property type="entry name" value="UDP-galactose 4-epimerase, domain 1"/>
    <property type="match status" value="1"/>
</dbReference>
<evidence type="ECO:0000256" key="9">
    <source>
        <dbReference type="ARBA" id="ARBA00023277"/>
    </source>
</evidence>
<keyword evidence="7" id="KW-0520">NAD</keyword>
<comment type="cofactor">
    <cofactor evidence="2">
        <name>NAD(+)</name>
        <dbReference type="ChEBI" id="CHEBI:57540"/>
    </cofactor>
</comment>
<comment type="caution">
    <text evidence="13">The sequence shown here is derived from an EMBL/GenBank/DDBJ whole genome shotgun (WGS) entry which is preliminary data.</text>
</comment>
<evidence type="ECO:0000256" key="3">
    <source>
        <dbReference type="ARBA" id="ARBA00004947"/>
    </source>
</evidence>
<dbReference type="PANTHER" id="PTHR43725:SF53">
    <property type="entry name" value="UDP-ARABINOSE 4-EPIMERASE 1"/>
    <property type="match status" value="1"/>
</dbReference>
<sequence>MRVLVTGGTGYIGAHTSRLLDARGDHVVVVDDIVTGKPDRVPDIPIFEMNLATDCAEELAEIMRSHRIDAVIHFAGQKQVGESVEKPAWYYEQNVGSVAQLLMAMEAAKVHKLVFSSSAAVYGEASGAIAEDAPTKPINPYGATKLVGEQLISASSRAWPLRAASLRYFNVGGAGRPELGDTQALNLIPICFEQIAANEAPLIFGDDYDTLDGTCVRDYVHVSDVAEAHLAVLDALPKQPANTVLNIGTGVGTTVRQMVDAILHVSGSGLTASVLDRRAGDPAAVVGVVDSIRELTGWSARYTVSDIVESAWLSRQHFEALSARP</sequence>
<dbReference type="InterPro" id="IPR005886">
    <property type="entry name" value="UDP_G4E"/>
</dbReference>
<dbReference type="Proteomes" id="UP001500943">
    <property type="component" value="Unassembled WGS sequence"/>
</dbReference>